<dbReference type="InterPro" id="IPR046146">
    <property type="entry name" value="DUF6148"/>
</dbReference>
<feature type="region of interest" description="Disordered" evidence="1">
    <location>
        <begin position="59"/>
        <end position="78"/>
    </location>
</feature>
<name>E1JR20_SOLFR</name>
<dbReference type="eggNOG" id="ENOG5030W2P">
    <property type="taxonomic scope" value="Bacteria"/>
</dbReference>
<dbReference type="AlphaFoldDB" id="E1JR20"/>
<keyword evidence="3" id="KW-1185">Reference proteome</keyword>
<reference evidence="2 3" key="1">
    <citation type="submission" date="2010-08" db="EMBL/GenBank/DDBJ databases">
        <title>The draft genome of Desulfovibrio fructosovorans JJ.</title>
        <authorList>
            <consortium name="US DOE Joint Genome Institute (JGI-PGF)"/>
            <person name="Lucas S."/>
            <person name="Copeland A."/>
            <person name="Lapidus A."/>
            <person name="Cheng J.-F."/>
            <person name="Bruce D."/>
            <person name="Goodwin L."/>
            <person name="Pitluck S."/>
            <person name="Land M.L."/>
            <person name="Hauser L."/>
            <person name="Chang Y.-J."/>
            <person name="Jeffries C."/>
            <person name="Wall J.D."/>
            <person name="Stahl D.A."/>
            <person name="Arkin A.P."/>
            <person name="Dehal P."/>
            <person name="Stolyar S.M."/>
            <person name="Hazen T.C."/>
            <person name="Woyke T.J."/>
        </authorList>
    </citation>
    <scope>NUCLEOTIDE SEQUENCE [LARGE SCALE GENOMIC DNA]</scope>
    <source>
        <strain evidence="2 3">JJ</strain>
    </source>
</reference>
<dbReference type="EMBL" id="AECZ01000001">
    <property type="protein sequence ID" value="EFL53021.1"/>
    <property type="molecule type" value="Genomic_DNA"/>
</dbReference>
<comment type="caution">
    <text evidence="2">The sequence shown here is derived from an EMBL/GenBank/DDBJ whole genome shotgun (WGS) entry which is preliminary data.</text>
</comment>
<dbReference type="STRING" id="596151.DesfrDRAFT_0069"/>
<organism evidence="2 3">
    <name type="scientific">Solidesulfovibrio fructosivorans JJ]</name>
    <dbReference type="NCBI Taxonomy" id="596151"/>
    <lineage>
        <taxon>Bacteria</taxon>
        <taxon>Pseudomonadati</taxon>
        <taxon>Thermodesulfobacteriota</taxon>
        <taxon>Desulfovibrionia</taxon>
        <taxon>Desulfovibrionales</taxon>
        <taxon>Desulfovibrionaceae</taxon>
        <taxon>Solidesulfovibrio</taxon>
    </lineage>
</organism>
<gene>
    <name evidence="2" type="ORF">DesfrDRAFT_0069</name>
</gene>
<dbReference type="Pfam" id="PF19645">
    <property type="entry name" value="DUF6148"/>
    <property type="match status" value="1"/>
</dbReference>
<accession>E1JR20</accession>
<dbReference type="RefSeq" id="WP_005990014.1">
    <property type="nucleotide sequence ID" value="NZ_AECZ01000001.1"/>
</dbReference>
<evidence type="ECO:0000313" key="2">
    <source>
        <dbReference type="EMBL" id="EFL53021.1"/>
    </source>
</evidence>
<dbReference type="Proteomes" id="UP000006250">
    <property type="component" value="Unassembled WGS sequence"/>
</dbReference>
<proteinExistence type="predicted"/>
<dbReference type="OrthoDB" id="5459693at2"/>
<protein>
    <submittedName>
        <fullName evidence="2">Uncharacterized protein</fullName>
    </submittedName>
</protein>
<sequence>MAIFTRAEKAQHIAKWKEALLAVADGQEFTIATRRLRRADLPAIQAHLDWLDSLPTVEDQAAGQGSPQFHQLIPGRYS</sequence>
<evidence type="ECO:0000256" key="1">
    <source>
        <dbReference type="SAM" id="MobiDB-lite"/>
    </source>
</evidence>
<evidence type="ECO:0000313" key="3">
    <source>
        <dbReference type="Proteomes" id="UP000006250"/>
    </source>
</evidence>